<gene>
    <name evidence="1" type="ORF">DKX38_022355</name>
</gene>
<organism evidence="1 2">
    <name type="scientific">Salix brachista</name>
    <dbReference type="NCBI Taxonomy" id="2182728"/>
    <lineage>
        <taxon>Eukaryota</taxon>
        <taxon>Viridiplantae</taxon>
        <taxon>Streptophyta</taxon>
        <taxon>Embryophyta</taxon>
        <taxon>Tracheophyta</taxon>
        <taxon>Spermatophyta</taxon>
        <taxon>Magnoliopsida</taxon>
        <taxon>eudicotyledons</taxon>
        <taxon>Gunneridae</taxon>
        <taxon>Pentapetalae</taxon>
        <taxon>rosids</taxon>
        <taxon>fabids</taxon>
        <taxon>Malpighiales</taxon>
        <taxon>Salicaceae</taxon>
        <taxon>Saliceae</taxon>
        <taxon>Salix</taxon>
    </lineage>
</organism>
<comment type="caution">
    <text evidence="1">The sequence shown here is derived from an EMBL/GenBank/DDBJ whole genome shotgun (WGS) entry which is preliminary data.</text>
</comment>
<sequence>MESRTISKTLGFCYSVDGVGWKQKMEEVYDNSVSYSCKKARFQQKGLGSFRFVNCKGVSELIYEIKGKVNSKFLMKVKALDGFYFVNHS</sequence>
<dbReference type="AlphaFoldDB" id="A0A5N5K160"/>
<dbReference type="Proteomes" id="UP000326939">
    <property type="component" value="Chromosome 15"/>
</dbReference>
<proteinExistence type="predicted"/>
<dbReference type="EMBL" id="VDCV01000015">
    <property type="protein sequence ID" value="KAB5524606.1"/>
    <property type="molecule type" value="Genomic_DNA"/>
</dbReference>
<protein>
    <submittedName>
        <fullName evidence="1">Uncharacterized protein</fullName>
    </submittedName>
</protein>
<reference evidence="2" key="1">
    <citation type="journal article" date="2019" name="Gigascience">
        <title>De novo genome assembly of the endangered Acer yangbiense, a plant species with extremely small populations endemic to Yunnan Province, China.</title>
        <authorList>
            <person name="Yang J."/>
            <person name="Wariss H.M."/>
            <person name="Tao L."/>
            <person name="Zhang R."/>
            <person name="Yun Q."/>
            <person name="Hollingsworth P."/>
            <person name="Dao Z."/>
            <person name="Luo G."/>
            <person name="Guo H."/>
            <person name="Ma Y."/>
            <person name="Sun W."/>
        </authorList>
    </citation>
    <scope>NUCLEOTIDE SEQUENCE [LARGE SCALE GENOMIC DNA]</scope>
    <source>
        <strain evidence="2">cv. br00</strain>
    </source>
</reference>
<keyword evidence="2" id="KW-1185">Reference proteome</keyword>
<accession>A0A5N5K160</accession>
<name>A0A5N5K160_9ROSI</name>
<evidence type="ECO:0000313" key="2">
    <source>
        <dbReference type="Proteomes" id="UP000326939"/>
    </source>
</evidence>
<evidence type="ECO:0000313" key="1">
    <source>
        <dbReference type="EMBL" id="KAB5524606.1"/>
    </source>
</evidence>